<keyword evidence="2" id="KW-0472">Membrane</keyword>
<feature type="transmembrane region" description="Helical" evidence="2">
    <location>
        <begin position="207"/>
        <end position="230"/>
    </location>
</feature>
<evidence type="ECO:0000313" key="4">
    <source>
        <dbReference type="Proteomes" id="UP001153069"/>
    </source>
</evidence>
<organism evidence="3 4">
    <name type="scientific">Seminavis robusta</name>
    <dbReference type="NCBI Taxonomy" id="568900"/>
    <lineage>
        <taxon>Eukaryota</taxon>
        <taxon>Sar</taxon>
        <taxon>Stramenopiles</taxon>
        <taxon>Ochrophyta</taxon>
        <taxon>Bacillariophyta</taxon>
        <taxon>Bacillariophyceae</taxon>
        <taxon>Bacillariophycidae</taxon>
        <taxon>Naviculales</taxon>
        <taxon>Naviculaceae</taxon>
        <taxon>Seminavis</taxon>
    </lineage>
</organism>
<evidence type="ECO:0000313" key="3">
    <source>
        <dbReference type="EMBL" id="CAB9529718.1"/>
    </source>
</evidence>
<dbReference type="PANTHER" id="PTHR12242">
    <property type="entry name" value="OS02G0130600 PROTEIN-RELATED"/>
    <property type="match status" value="1"/>
</dbReference>
<reference evidence="3" key="1">
    <citation type="submission" date="2020-06" db="EMBL/GenBank/DDBJ databases">
        <authorList>
            <consortium name="Plant Systems Biology data submission"/>
        </authorList>
    </citation>
    <scope>NUCLEOTIDE SEQUENCE</scope>
    <source>
        <strain evidence="3">D6</strain>
    </source>
</reference>
<dbReference type="AlphaFoldDB" id="A0A9N8HWC0"/>
<dbReference type="PANTHER" id="PTHR12242:SF1">
    <property type="entry name" value="MYND-TYPE DOMAIN-CONTAINING PROTEIN"/>
    <property type="match status" value="1"/>
</dbReference>
<evidence type="ECO:0000256" key="2">
    <source>
        <dbReference type="SAM" id="Phobius"/>
    </source>
</evidence>
<dbReference type="OrthoDB" id="43188at2759"/>
<proteinExistence type="predicted"/>
<feature type="transmembrane region" description="Helical" evidence="2">
    <location>
        <begin position="20"/>
        <end position="39"/>
    </location>
</feature>
<dbReference type="EMBL" id="CAICTM010002597">
    <property type="protein sequence ID" value="CAB9529718.1"/>
    <property type="molecule type" value="Genomic_DNA"/>
</dbReference>
<gene>
    <name evidence="3" type="ORF">SEMRO_2599_G332270.1</name>
</gene>
<sequence length="250" mass="27730">MLVERPYSLSRGLMTLSSFTLWAWALEGIAFWLLGYIALTADTTSDMDHVAAKQWMYRIAAVLWEIAAPTSLLVSSIVKHVLWPHALQGNGATKSSIFKHPNALLEHNLNSLAALIEVGFLGGLPVRRRDASFAVLFGLTYVAYTYGMVHSWPQGVTDKKKDNTNGNDDDDIKSKLDSTRQPIQQSPGPQFIYPFFDTTLPGFLTTYFLLGLLAVLLMSHLLFSLANVLVKRSPMLSVPLIAAAVCRFRD</sequence>
<feature type="transmembrane region" description="Helical" evidence="2">
    <location>
        <begin position="59"/>
        <end position="78"/>
    </location>
</feature>
<protein>
    <submittedName>
        <fullName evidence="3">Uncharacterized protein</fullName>
    </submittedName>
</protein>
<keyword evidence="4" id="KW-1185">Reference proteome</keyword>
<name>A0A9N8HWC0_9STRA</name>
<dbReference type="Proteomes" id="UP001153069">
    <property type="component" value="Unassembled WGS sequence"/>
</dbReference>
<evidence type="ECO:0000256" key="1">
    <source>
        <dbReference type="SAM" id="MobiDB-lite"/>
    </source>
</evidence>
<keyword evidence="2" id="KW-1133">Transmembrane helix</keyword>
<keyword evidence="2" id="KW-0812">Transmembrane</keyword>
<feature type="transmembrane region" description="Helical" evidence="2">
    <location>
        <begin position="109"/>
        <end position="126"/>
    </location>
</feature>
<accession>A0A9N8HWC0</accession>
<dbReference type="GO" id="GO:0016020">
    <property type="term" value="C:membrane"/>
    <property type="evidence" value="ECO:0007669"/>
    <property type="project" value="TreeGrafter"/>
</dbReference>
<feature type="region of interest" description="Disordered" evidence="1">
    <location>
        <begin position="157"/>
        <end position="186"/>
    </location>
</feature>
<comment type="caution">
    <text evidence="3">The sequence shown here is derived from an EMBL/GenBank/DDBJ whole genome shotgun (WGS) entry which is preliminary data.</text>
</comment>
<feature type="transmembrane region" description="Helical" evidence="2">
    <location>
        <begin position="133"/>
        <end position="152"/>
    </location>
</feature>